<comment type="caution">
    <text evidence="6">The sequence shown here is derived from an EMBL/GenBank/DDBJ whole genome shotgun (WGS) entry which is preliminary data.</text>
</comment>
<dbReference type="AlphaFoldDB" id="A0A0R2NZ62"/>
<evidence type="ECO:0000256" key="1">
    <source>
        <dbReference type="ARBA" id="ARBA00010638"/>
    </source>
</evidence>
<dbReference type="GO" id="GO:0030272">
    <property type="term" value="F:5-formyltetrahydrofolate cyclo-ligase activity"/>
    <property type="evidence" value="ECO:0007669"/>
    <property type="project" value="UniProtKB-EC"/>
</dbReference>
<dbReference type="EC" id="6.3.3.2" evidence="5"/>
<evidence type="ECO:0000256" key="4">
    <source>
        <dbReference type="PIRSR" id="PIRSR006806-1"/>
    </source>
</evidence>
<dbReference type="PANTHER" id="PTHR23407:SF1">
    <property type="entry name" value="5-FORMYLTETRAHYDROFOLATE CYCLO-LIGASE"/>
    <property type="match status" value="1"/>
</dbReference>
<feature type="binding site" evidence="4">
    <location>
        <position position="55"/>
    </location>
    <ligand>
        <name>substrate</name>
    </ligand>
</feature>
<keyword evidence="6" id="KW-0436">Ligase</keyword>
<dbReference type="InterPro" id="IPR002698">
    <property type="entry name" value="FTHF_cligase"/>
</dbReference>
<proteinExistence type="inferred from homology"/>
<accession>A0A0R2NZ62</accession>
<keyword evidence="2 4" id="KW-0547">Nucleotide-binding</keyword>
<comment type="similarity">
    <text evidence="1 5">Belongs to the 5-formyltetrahydrofolate cyclo-ligase family.</text>
</comment>
<protein>
    <recommendedName>
        <fullName evidence="5">5-formyltetrahydrofolate cyclo-ligase</fullName>
        <ecNumber evidence="5">6.3.3.2</ecNumber>
    </recommendedName>
</protein>
<comment type="cofactor">
    <cofactor evidence="5">
        <name>Mg(2+)</name>
        <dbReference type="ChEBI" id="CHEBI:18420"/>
    </cofactor>
</comment>
<feature type="binding site" evidence="4">
    <location>
        <begin position="129"/>
        <end position="137"/>
    </location>
    <ligand>
        <name>ATP</name>
        <dbReference type="ChEBI" id="CHEBI:30616"/>
    </ligand>
</feature>
<sequence length="187" mass="20936">MDSTQSASLIKSELRQRFRSEREFLITESSWQHLLDSKEIKSSQVLASYYSYGSEPDTSELNKSLIQSGKTLLLPRRLPDNDLDWIIWTGKDEDLEIDGKVKSPKGESFKGEIDVVIVPALHVDRQGNRLGQGGGSYDRALAKLNSWKVALVYSGELTSEKLPVESFDCKLDAAATPEILVRFTAKN</sequence>
<dbReference type="Pfam" id="PF01812">
    <property type="entry name" value="5-FTHF_cyc-lig"/>
    <property type="match status" value="1"/>
</dbReference>
<dbReference type="Gene3D" id="3.40.50.10420">
    <property type="entry name" value="NagB/RpiA/CoA transferase-like"/>
    <property type="match status" value="1"/>
</dbReference>
<dbReference type="PANTHER" id="PTHR23407">
    <property type="entry name" value="ATPASE INHIBITOR/5-FORMYLTETRAHYDROFOLATE CYCLO-LIGASE"/>
    <property type="match status" value="1"/>
</dbReference>
<evidence type="ECO:0000256" key="5">
    <source>
        <dbReference type="RuleBase" id="RU361279"/>
    </source>
</evidence>
<reference evidence="6 7" key="1">
    <citation type="submission" date="2015-10" db="EMBL/GenBank/DDBJ databases">
        <title>Metagenome-Assembled Genomes uncover a global brackish microbiome.</title>
        <authorList>
            <person name="Hugerth L.W."/>
            <person name="Larsson J."/>
            <person name="Alneberg J."/>
            <person name="Lindh M.V."/>
            <person name="Legrand C."/>
            <person name="Pinhassi J."/>
            <person name="Andersson A.F."/>
        </authorList>
    </citation>
    <scope>NUCLEOTIDE SEQUENCE [LARGE SCALE GENOMIC DNA]</scope>
    <source>
        <strain evidence="6">BACL2 MAG-120802-bin41</strain>
    </source>
</reference>
<dbReference type="NCBIfam" id="TIGR02727">
    <property type="entry name" value="MTHFS_bact"/>
    <property type="match status" value="1"/>
</dbReference>
<evidence type="ECO:0000313" key="7">
    <source>
        <dbReference type="Proteomes" id="UP000053941"/>
    </source>
</evidence>
<dbReference type="GO" id="GO:0009396">
    <property type="term" value="P:folic acid-containing compound biosynthetic process"/>
    <property type="evidence" value="ECO:0007669"/>
    <property type="project" value="TreeGrafter"/>
</dbReference>
<dbReference type="InterPro" id="IPR024185">
    <property type="entry name" value="FTHF_cligase-like_sf"/>
</dbReference>
<dbReference type="GO" id="GO:0005524">
    <property type="term" value="F:ATP binding"/>
    <property type="evidence" value="ECO:0007669"/>
    <property type="project" value="UniProtKB-KW"/>
</dbReference>
<name>A0A0R2NZ62_9ACTN</name>
<evidence type="ECO:0000256" key="3">
    <source>
        <dbReference type="ARBA" id="ARBA00022840"/>
    </source>
</evidence>
<dbReference type="GO" id="GO:0046872">
    <property type="term" value="F:metal ion binding"/>
    <property type="evidence" value="ECO:0007669"/>
    <property type="project" value="UniProtKB-KW"/>
</dbReference>
<dbReference type="SUPFAM" id="SSF100950">
    <property type="entry name" value="NagB/RpiA/CoA transferase-like"/>
    <property type="match status" value="1"/>
</dbReference>
<gene>
    <name evidence="6" type="ORF">ABR60_05735</name>
</gene>
<dbReference type="Proteomes" id="UP000053941">
    <property type="component" value="Unassembled WGS sequence"/>
</dbReference>
<comment type="catalytic activity">
    <reaction evidence="5">
        <text>(6S)-5-formyl-5,6,7,8-tetrahydrofolate + ATP = (6R)-5,10-methenyltetrahydrofolate + ADP + phosphate</text>
        <dbReference type="Rhea" id="RHEA:10488"/>
        <dbReference type="ChEBI" id="CHEBI:30616"/>
        <dbReference type="ChEBI" id="CHEBI:43474"/>
        <dbReference type="ChEBI" id="CHEBI:57455"/>
        <dbReference type="ChEBI" id="CHEBI:57457"/>
        <dbReference type="ChEBI" id="CHEBI:456216"/>
        <dbReference type="EC" id="6.3.3.2"/>
    </reaction>
</comment>
<keyword evidence="5" id="KW-0460">Magnesium</keyword>
<evidence type="ECO:0000256" key="2">
    <source>
        <dbReference type="ARBA" id="ARBA00022741"/>
    </source>
</evidence>
<keyword evidence="5" id="KW-0479">Metal-binding</keyword>
<organism evidence="6 7">
    <name type="scientific">Actinobacteria bacterium BACL2 MAG-120802-bin41</name>
    <dbReference type="NCBI Taxonomy" id="1655568"/>
    <lineage>
        <taxon>Bacteria</taxon>
        <taxon>Bacillati</taxon>
        <taxon>Actinomycetota</taxon>
        <taxon>Actinomycetes</taxon>
        <taxon>Actinomycetes incertae sedis</taxon>
        <taxon>ac1 cluster</taxon>
    </lineage>
</organism>
<dbReference type="InterPro" id="IPR037171">
    <property type="entry name" value="NagB/RpiA_transferase-like"/>
</dbReference>
<dbReference type="PIRSF" id="PIRSF006806">
    <property type="entry name" value="FTHF_cligase"/>
    <property type="match status" value="1"/>
</dbReference>
<dbReference type="GO" id="GO:0035999">
    <property type="term" value="P:tetrahydrofolate interconversion"/>
    <property type="evidence" value="ECO:0007669"/>
    <property type="project" value="TreeGrafter"/>
</dbReference>
<keyword evidence="3 4" id="KW-0067">ATP-binding</keyword>
<evidence type="ECO:0000313" key="6">
    <source>
        <dbReference type="EMBL" id="KRO30908.1"/>
    </source>
</evidence>
<dbReference type="EMBL" id="LIAS01000043">
    <property type="protein sequence ID" value="KRO30908.1"/>
    <property type="molecule type" value="Genomic_DNA"/>
</dbReference>